<reference evidence="12 13" key="1">
    <citation type="journal article" date="2014" name="Int. J. Syst. Evol. Microbiol.">
        <title>Complete genome sequence of Corynebacterium casei LMG S-19264T (=DSM 44701T), isolated from a smear-ripened cheese.</title>
        <authorList>
            <consortium name="US DOE Joint Genome Institute (JGI-PGF)"/>
            <person name="Walter F."/>
            <person name="Albersmeier A."/>
            <person name="Kalinowski J."/>
            <person name="Ruckert C."/>
        </authorList>
    </citation>
    <scope>NUCLEOTIDE SEQUENCE [LARGE SCALE GENOMIC DNA]</scope>
    <source>
        <strain evidence="12 13">CGMCC 1.12976</strain>
    </source>
</reference>
<dbReference type="PANTHER" id="PTHR12468:SF2">
    <property type="entry name" value="GPI MANNOSYLTRANSFERASE 2"/>
    <property type="match status" value="1"/>
</dbReference>
<feature type="transmembrane region" description="Helical" evidence="11">
    <location>
        <begin position="397"/>
        <end position="418"/>
    </location>
</feature>
<dbReference type="GO" id="GO:0004376">
    <property type="term" value="F:GPI mannosyltransferase activity"/>
    <property type="evidence" value="ECO:0007669"/>
    <property type="project" value="InterPro"/>
</dbReference>
<feature type="transmembrane region" description="Helical" evidence="11">
    <location>
        <begin position="294"/>
        <end position="313"/>
    </location>
</feature>
<dbReference type="AlphaFoldDB" id="A0A917EYZ0"/>
<protein>
    <recommendedName>
        <fullName evidence="14">Glycosyltransferase RgtA/B/C/D-like domain-containing protein</fullName>
    </recommendedName>
</protein>
<evidence type="ECO:0000256" key="4">
    <source>
        <dbReference type="ARBA" id="ARBA00022676"/>
    </source>
</evidence>
<feature type="transmembrane region" description="Helical" evidence="11">
    <location>
        <begin position="259"/>
        <end position="282"/>
    </location>
</feature>
<evidence type="ECO:0008006" key="14">
    <source>
        <dbReference type="Google" id="ProtNLM"/>
    </source>
</evidence>
<evidence type="ECO:0000256" key="1">
    <source>
        <dbReference type="ARBA" id="ARBA00004477"/>
    </source>
</evidence>
<keyword evidence="6 11" id="KW-0812">Transmembrane</keyword>
<name>A0A917EYZ0_9MICO</name>
<feature type="transmembrane region" description="Helical" evidence="11">
    <location>
        <begin position="161"/>
        <end position="180"/>
    </location>
</feature>
<feature type="transmembrane region" description="Helical" evidence="11">
    <location>
        <begin position="352"/>
        <end position="368"/>
    </location>
</feature>
<evidence type="ECO:0000256" key="11">
    <source>
        <dbReference type="SAM" id="Phobius"/>
    </source>
</evidence>
<keyword evidence="7" id="KW-0256">Endoplasmic reticulum</keyword>
<keyword evidence="8 11" id="KW-1133">Transmembrane helix</keyword>
<dbReference type="GO" id="GO:0006506">
    <property type="term" value="P:GPI anchor biosynthetic process"/>
    <property type="evidence" value="ECO:0007669"/>
    <property type="project" value="UniProtKB-KW"/>
</dbReference>
<accession>A0A917EYZ0</accession>
<keyword evidence="13" id="KW-1185">Reference proteome</keyword>
<dbReference type="InterPro" id="IPR007315">
    <property type="entry name" value="PIG-V/Gpi18"/>
</dbReference>
<organism evidence="12 13">
    <name type="scientific">Subtercola lobariae</name>
    <dbReference type="NCBI Taxonomy" id="1588641"/>
    <lineage>
        <taxon>Bacteria</taxon>
        <taxon>Bacillati</taxon>
        <taxon>Actinomycetota</taxon>
        <taxon>Actinomycetes</taxon>
        <taxon>Micrococcales</taxon>
        <taxon>Microbacteriaceae</taxon>
        <taxon>Subtercola</taxon>
    </lineage>
</organism>
<evidence type="ECO:0000313" key="13">
    <source>
        <dbReference type="Proteomes" id="UP000598775"/>
    </source>
</evidence>
<comment type="pathway">
    <text evidence="2">Glycolipid biosynthesis; glycosylphosphatidylinositol-anchor biosynthesis.</text>
</comment>
<feature type="transmembrane region" description="Helical" evidence="11">
    <location>
        <begin position="319"/>
        <end position="340"/>
    </location>
</feature>
<gene>
    <name evidence="12" type="ORF">GCM10011399_20200</name>
</gene>
<evidence type="ECO:0000256" key="7">
    <source>
        <dbReference type="ARBA" id="ARBA00022824"/>
    </source>
</evidence>
<dbReference type="GO" id="GO:0016020">
    <property type="term" value="C:membrane"/>
    <property type="evidence" value="ECO:0007669"/>
    <property type="project" value="GOC"/>
</dbReference>
<feature type="transmembrane region" description="Helical" evidence="11">
    <location>
        <begin position="40"/>
        <end position="63"/>
    </location>
</feature>
<feature type="region of interest" description="Disordered" evidence="10">
    <location>
        <begin position="1"/>
        <end position="21"/>
    </location>
</feature>
<keyword evidence="9 11" id="KW-0472">Membrane</keyword>
<keyword evidence="4" id="KW-0328">Glycosyltransferase</keyword>
<evidence type="ECO:0000256" key="6">
    <source>
        <dbReference type="ARBA" id="ARBA00022692"/>
    </source>
</evidence>
<feature type="transmembrane region" description="Helical" evidence="11">
    <location>
        <begin position="212"/>
        <end position="239"/>
    </location>
</feature>
<keyword evidence="3" id="KW-0337">GPI-anchor biosynthesis</keyword>
<dbReference type="EMBL" id="BMGP01000003">
    <property type="protein sequence ID" value="GGF26839.1"/>
    <property type="molecule type" value="Genomic_DNA"/>
</dbReference>
<feature type="transmembrane region" description="Helical" evidence="11">
    <location>
        <begin position="138"/>
        <end position="156"/>
    </location>
</feature>
<dbReference type="PANTHER" id="PTHR12468">
    <property type="entry name" value="GPI MANNOSYLTRANSFERASE 2"/>
    <property type="match status" value="1"/>
</dbReference>
<comment type="subcellular location">
    <subcellularLocation>
        <location evidence="1">Endoplasmic reticulum membrane</location>
        <topology evidence="1">Multi-pass membrane protein</topology>
    </subcellularLocation>
</comment>
<evidence type="ECO:0000256" key="3">
    <source>
        <dbReference type="ARBA" id="ARBA00022502"/>
    </source>
</evidence>
<proteinExistence type="predicted"/>
<evidence type="ECO:0000256" key="2">
    <source>
        <dbReference type="ARBA" id="ARBA00004687"/>
    </source>
</evidence>
<evidence type="ECO:0000256" key="5">
    <source>
        <dbReference type="ARBA" id="ARBA00022679"/>
    </source>
</evidence>
<sequence length="425" mass="47760">MSQAVDSHAEELPSSDDSASIRSLADAGGERMPASRRFSWWLYVVLIYLAARVVTTVMLLALASVQGKNPWTGAHPSYWDYASIWDGTWYKIIAYWGYPSQLPITTSGHIAQNAWAFLPGYPFLVRGLSTLTTAPWEYVSVFVSLAFGLGAALVFYKLMRVWLPAGTAMFAVLLFCIAPVSPMFQVAYAESMYIFLLVLALYLLVKRRYAFLFPIIFVMSFTRPSGLAFALCLAMHFAYRWWQRRRDPEGHPFSTRQQVLVGSVTIFSGLMGIGWNLIAWGSTGFFSAYTETELAWRATYIGYAKLLPFSSWIQGGNWWLGAPAGAIVVVLLVVTFGLFMATKAVRRLPIDLRFWVIAYAIYLLAVFFPQSSTFRLLMPLFPLLGVIALPKSRIYRVAVVILFLAAQWGWLLICWGVDGADWTPP</sequence>
<evidence type="ECO:0000256" key="9">
    <source>
        <dbReference type="ARBA" id="ARBA00023136"/>
    </source>
</evidence>
<evidence type="ECO:0000256" key="8">
    <source>
        <dbReference type="ARBA" id="ARBA00022989"/>
    </source>
</evidence>
<comment type="caution">
    <text evidence="12">The sequence shown here is derived from an EMBL/GenBank/DDBJ whole genome shotgun (WGS) entry which is preliminary data.</text>
</comment>
<feature type="transmembrane region" description="Helical" evidence="11">
    <location>
        <begin position="186"/>
        <end position="205"/>
    </location>
</feature>
<dbReference type="RefSeq" id="WP_229715222.1">
    <property type="nucleotide sequence ID" value="NZ_BMGP01000003.1"/>
</dbReference>
<dbReference type="GO" id="GO:0000009">
    <property type="term" value="F:alpha-1,6-mannosyltransferase activity"/>
    <property type="evidence" value="ECO:0007669"/>
    <property type="project" value="InterPro"/>
</dbReference>
<evidence type="ECO:0000256" key="10">
    <source>
        <dbReference type="SAM" id="MobiDB-lite"/>
    </source>
</evidence>
<evidence type="ECO:0000313" key="12">
    <source>
        <dbReference type="EMBL" id="GGF26839.1"/>
    </source>
</evidence>
<dbReference type="Proteomes" id="UP000598775">
    <property type="component" value="Unassembled WGS sequence"/>
</dbReference>
<dbReference type="GO" id="GO:0031501">
    <property type="term" value="C:mannosyltransferase complex"/>
    <property type="evidence" value="ECO:0007669"/>
    <property type="project" value="TreeGrafter"/>
</dbReference>
<keyword evidence="5" id="KW-0808">Transferase</keyword>